<feature type="region of interest" description="Disordered" evidence="7">
    <location>
        <begin position="1"/>
        <end position="22"/>
    </location>
</feature>
<keyword evidence="8" id="KW-0812">Transmembrane</keyword>
<dbReference type="GO" id="GO:0005524">
    <property type="term" value="F:ATP binding"/>
    <property type="evidence" value="ECO:0007669"/>
    <property type="project" value="UniProtKB-KW"/>
</dbReference>
<evidence type="ECO:0000313" key="11">
    <source>
        <dbReference type="Proteomes" id="UP000577707"/>
    </source>
</evidence>
<dbReference type="AlphaFoldDB" id="A0A7W5A0U6"/>
<evidence type="ECO:0000256" key="7">
    <source>
        <dbReference type="SAM" id="MobiDB-lite"/>
    </source>
</evidence>
<dbReference type="PANTHER" id="PTHR43289:SF6">
    <property type="entry name" value="SERINE_THREONINE-PROTEIN KINASE NEKL-3"/>
    <property type="match status" value="1"/>
</dbReference>
<feature type="transmembrane region" description="Helical" evidence="8">
    <location>
        <begin position="507"/>
        <end position="530"/>
    </location>
</feature>
<evidence type="ECO:0000256" key="6">
    <source>
        <dbReference type="ARBA" id="ARBA00022840"/>
    </source>
</evidence>
<evidence type="ECO:0000256" key="3">
    <source>
        <dbReference type="ARBA" id="ARBA00022679"/>
    </source>
</evidence>
<dbReference type="GO" id="GO:0004674">
    <property type="term" value="F:protein serine/threonine kinase activity"/>
    <property type="evidence" value="ECO:0007669"/>
    <property type="project" value="UniProtKB-KW"/>
</dbReference>
<dbReference type="InterPro" id="IPR000719">
    <property type="entry name" value="Prot_kinase_dom"/>
</dbReference>
<name>A0A7W5A0U6_9ACTN</name>
<comment type="caution">
    <text evidence="10">The sequence shown here is derived from an EMBL/GenBank/DDBJ whole genome shotgun (WGS) entry which is preliminary data.</text>
</comment>
<evidence type="ECO:0000259" key="9">
    <source>
        <dbReference type="PROSITE" id="PS50011"/>
    </source>
</evidence>
<dbReference type="InterPro" id="IPR011009">
    <property type="entry name" value="Kinase-like_dom_sf"/>
</dbReference>
<keyword evidence="2" id="KW-0723">Serine/threonine-protein kinase</keyword>
<dbReference type="Pfam" id="PF00069">
    <property type="entry name" value="Pkinase"/>
    <property type="match status" value="1"/>
</dbReference>
<dbReference type="Gene3D" id="1.10.510.10">
    <property type="entry name" value="Transferase(Phosphotransferase) domain 1"/>
    <property type="match status" value="1"/>
</dbReference>
<dbReference type="EMBL" id="JACHXG010000001">
    <property type="protein sequence ID" value="MBB3087601.1"/>
    <property type="molecule type" value="Genomic_DNA"/>
</dbReference>
<dbReference type="Proteomes" id="UP000577707">
    <property type="component" value="Unassembled WGS sequence"/>
</dbReference>
<sequence length="537" mass="57526">MRIRPPRAGRQHMTHLTGQGGPALDGRSLAGRLVQEHRLQPGEASAIVGQIARILAGGHAAGQVHGDIRPATIGFGEDGTAMLIGAPAPRPGESLPYLAPEQIERQRVGPASDIYSLGAVFFELLAGRPPYAGTEPERIGSVVTVPGQIDGIVTAMIAADPAERPRADEVVTVLESGLTAPPKKIVRQPGANARRARITSTVLGVLMVLLLPGLVFGCWSTLRAGDTMSNVGNAEPLANILPTSFQLAFDLSIERDALRTDAALTEDLLQITDRSIEAWADEVEALDTADDPGLQRRLERSAAALERLSDIRAAARAGDRSGKVVAVEIYTHAVNGLFDLAAELPSFQDDELAKQTRNLELIGSVSEVLGLERRIMANALRNGRISDQGIADLSAAQDSWATHSASIYARADPGMRQTLDRISGRSFEFGSYAVSSQRAVIRVLNARDVEDVVRQLEATADGRPVDQLWLADAARYVQDLKSVVVDTARRLAEGVEREHSDAQNQTIAWGVFTGITLAVFAVVGVALLYVRRRAVDA</sequence>
<dbReference type="PROSITE" id="PS50011">
    <property type="entry name" value="PROTEIN_KINASE_DOM"/>
    <property type="match status" value="1"/>
</dbReference>
<keyword evidence="6" id="KW-0067">ATP-binding</keyword>
<feature type="domain" description="Protein kinase" evidence="9">
    <location>
        <begin position="1"/>
        <end position="178"/>
    </location>
</feature>
<accession>A0A7W5A0U6</accession>
<keyword evidence="8" id="KW-1133">Transmembrane helix</keyword>
<proteinExistence type="predicted"/>
<dbReference type="InterPro" id="IPR013587">
    <property type="entry name" value="Nitrate/nitrite_sensing"/>
</dbReference>
<gene>
    <name evidence="10" type="ORF">FHS12_000524</name>
</gene>
<dbReference type="PANTHER" id="PTHR43289">
    <property type="entry name" value="MITOGEN-ACTIVATED PROTEIN KINASE KINASE KINASE 20-RELATED"/>
    <property type="match status" value="1"/>
</dbReference>
<keyword evidence="5" id="KW-0418">Kinase</keyword>
<evidence type="ECO:0000256" key="1">
    <source>
        <dbReference type="ARBA" id="ARBA00012513"/>
    </source>
</evidence>
<dbReference type="RefSeq" id="WP_183541946.1">
    <property type="nucleotide sequence ID" value="NZ_JACHXG010000001.1"/>
</dbReference>
<keyword evidence="4" id="KW-0547">Nucleotide-binding</keyword>
<keyword evidence="8" id="KW-0472">Membrane</keyword>
<evidence type="ECO:0000256" key="4">
    <source>
        <dbReference type="ARBA" id="ARBA00022741"/>
    </source>
</evidence>
<organism evidence="10 11">
    <name type="scientific">Nocardioides albus</name>
    <dbReference type="NCBI Taxonomy" id="1841"/>
    <lineage>
        <taxon>Bacteria</taxon>
        <taxon>Bacillati</taxon>
        <taxon>Actinomycetota</taxon>
        <taxon>Actinomycetes</taxon>
        <taxon>Propionibacteriales</taxon>
        <taxon>Nocardioidaceae</taxon>
        <taxon>Nocardioides</taxon>
    </lineage>
</organism>
<reference evidence="10 11" key="1">
    <citation type="submission" date="2020-08" db="EMBL/GenBank/DDBJ databases">
        <title>Genomic Encyclopedia of Type Strains, Phase III (KMG-III): the genomes of soil and plant-associated and newly described type strains.</title>
        <authorList>
            <person name="Whitman W."/>
        </authorList>
    </citation>
    <scope>NUCLEOTIDE SEQUENCE [LARGE SCALE GENOMIC DNA]</scope>
    <source>
        <strain evidence="10 11">CECT 3302</strain>
    </source>
</reference>
<evidence type="ECO:0000313" key="10">
    <source>
        <dbReference type="EMBL" id="MBB3087601.1"/>
    </source>
</evidence>
<evidence type="ECO:0000256" key="2">
    <source>
        <dbReference type="ARBA" id="ARBA00022527"/>
    </source>
</evidence>
<keyword evidence="11" id="KW-1185">Reference proteome</keyword>
<evidence type="ECO:0000256" key="5">
    <source>
        <dbReference type="ARBA" id="ARBA00022777"/>
    </source>
</evidence>
<dbReference type="SMART" id="SM00220">
    <property type="entry name" value="S_TKc"/>
    <property type="match status" value="1"/>
</dbReference>
<dbReference type="Pfam" id="PF08376">
    <property type="entry name" value="NIT"/>
    <property type="match status" value="1"/>
</dbReference>
<feature type="transmembrane region" description="Helical" evidence="8">
    <location>
        <begin position="202"/>
        <end position="222"/>
    </location>
</feature>
<dbReference type="EC" id="2.7.11.1" evidence="1"/>
<dbReference type="SUPFAM" id="SSF56112">
    <property type="entry name" value="Protein kinase-like (PK-like)"/>
    <property type="match status" value="1"/>
</dbReference>
<protein>
    <recommendedName>
        <fullName evidence="1">non-specific serine/threonine protein kinase</fullName>
        <ecNumber evidence="1">2.7.11.1</ecNumber>
    </recommendedName>
</protein>
<feature type="compositionally biased region" description="Basic residues" evidence="7">
    <location>
        <begin position="1"/>
        <end position="13"/>
    </location>
</feature>
<keyword evidence="3" id="KW-0808">Transferase</keyword>
<evidence type="ECO:0000256" key="8">
    <source>
        <dbReference type="SAM" id="Phobius"/>
    </source>
</evidence>